<gene>
    <name evidence="2" type="ORF">AMTR_s00083p00173500</name>
</gene>
<evidence type="ECO:0000313" key="3">
    <source>
        <dbReference type="Proteomes" id="UP000017836"/>
    </source>
</evidence>
<feature type="region of interest" description="Disordered" evidence="1">
    <location>
        <begin position="62"/>
        <end position="121"/>
    </location>
</feature>
<dbReference type="HOGENOM" id="CLU_095833_0_0_1"/>
<accession>W1P4G3</accession>
<protein>
    <submittedName>
        <fullName evidence="2">Uncharacterized protein</fullName>
    </submittedName>
</protein>
<keyword evidence="3" id="KW-1185">Reference proteome</keyword>
<dbReference type="Gramene" id="ERN02544">
    <property type="protein sequence ID" value="ERN02544"/>
    <property type="gene ID" value="AMTR_s00083p00173500"/>
</dbReference>
<reference evidence="3" key="1">
    <citation type="journal article" date="2013" name="Science">
        <title>The Amborella genome and the evolution of flowering plants.</title>
        <authorList>
            <consortium name="Amborella Genome Project"/>
        </authorList>
    </citation>
    <scope>NUCLEOTIDE SEQUENCE [LARGE SCALE GENOMIC DNA]</scope>
</reference>
<name>W1P4G3_AMBTC</name>
<sequence length="254" mass="25586">MRLKQDHELDHASRCRVASCGGEQGRSADGDHGSDRPGAGHGGMDHNAHMAAGMDARSGIEKGKAVDGDQGSGGEQGIAADGDQGSGDHRTTAGRSGACTSAGRVARSGGEHGNVAGHGGDDVDGVCRKIISGGEQGCTSIAAAKASGAAGDKYADHLLDVAANQFGANQFVAANQSGAAGKQSEASVKLAATRVGECVGVVAQPNKSRSFAAADVQPRSIVVEDLPTLGFVKVCVPDQAYQRGLEYCKFSLIG</sequence>
<feature type="compositionally biased region" description="Basic and acidic residues" evidence="1">
    <location>
        <begin position="26"/>
        <end position="35"/>
    </location>
</feature>
<evidence type="ECO:0000313" key="2">
    <source>
        <dbReference type="EMBL" id="ERN02544.1"/>
    </source>
</evidence>
<dbReference type="AlphaFoldDB" id="W1P4G3"/>
<dbReference type="EMBL" id="KI394526">
    <property type="protein sequence ID" value="ERN02544.1"/>
    <property type="molecule type" value="Genomic_DNA"/>
</dbReference>
<dbReference type="Proteomes" id="UP000017836">
    <property type="component" value="Unassembled WGS sequence"/>
</dbReference>
<evidence type="ECO:0000256" key="1">
    <source>
        <dbReference type="SAM" id="MobiDB-lite"/>
    </source>
</evidence>
<organism evidence="2 3">
    <name type="scientific">Amborella trichopoda</name>
    <dbReference type="NCBI Taxonomy" id="13333"/>
    <lineage>
        <taxon>Eukaryota</taxon>
        <taxon>Viridiplantae</taxon>
        <taxon>Streptophyta</taxon>
        <taxon>Embryophyta</taxon>
        <taxon>Tracheophyta</taxon>
        <taxon>Spermatophyta</taxon>
        <taxon>Magnoliopsida</taxon>
        <taxon>Amborellales</taxon>
        <taxon>Amborellaceae</taxon>
        <taxon>Amborella</taxon>
    </lineage>
</organism>
<proteinExistence type="predicted"/>
<feature type="region of interest" description="Disordered" evidence="1">
    <location>
        <begin position="19"/>
        <end position="49"/>
    </location>
</feature>